<dbReference type="Gene3D" id="3.10.100.10">
    <property type="entry name" value="Mannose-Binding Protein A, subunit A"/>
    <property type="match status" value="1"/>
</dbReference>
<accession>A0A6J8DFA4</accession>
<dbReference type="Pfam" id="PF00059">
    <property type="entry name" value="Lectin_C"/>
    <property type="match status" value="1"/>
</dbReference>
<dbReference type="SMART" id="SM00034">
    <property type="entry name" value="CLECT"/>
    <property type="match status" value="1"/>
</dbReference>
<dbReference type="CDD" id="cd00037">
    <property type="entry name" value="CLECT"/>
    <property type="match status" value="1"/>
</dbReference>
<gene>
    <name evidence="2" type="ORF">MCOR_40834</name>
</gene>
<dbReference type="OrthoDB" id="6128738at2759"/>
<dbReference type="InterPro" id="IPR016187">
    <property type="entry name" value="CTDL_fold"/>
</dbReference>
<proteinExistence type="predicted"/>
<reference evidence="2 3" key="1">
    <citation type="submission" date="2020-06" db="EMBL/GenBank/DDBJ databases">
        <authorList>
            <person name="Li R."/>
            <person name="Bekaert M."/>
        </authorList>
    </citation>
    <scope>NUCLEOTIDE SEQUENCE [LARGE SCALE GENOMIC DNA]</scope>
    <source>
        <strain evidence="3">wild</strain>
    </source>
</reference>
<dbReference type="EMBL" id="CACVKT020007413">
    <property type="protein sequence ID" value="CAC5407348.1"/>
    <property type="molecule type" value="Genomic_DNA"/>
</dbReference>
<feature type="domain" description="C-type lectin" evidence="1">
    <location>
        <begin position="37"/>
        <end position="165"/>
    </location>
</feature>
<evidence type="ECO:0000313" key="3">
    <source>
        <dbReference type="Proteomes" id="UP000507470"/>
    </source>
</evidence>
<evidence type="ECO:0000313" key="2">
    <source>
        <dbReference type="EMBL" id="CAC5407348.1"/>
    </source>
</evidence>
<protein>
    <recommendedName>
        <fullName evidence="1">C-type lectin domain-containing protein</fullName>
    </recommendedName>
</protein>
<dbReference type="InterPro" id="IPR001304">
    <property type="entry name" value="C-type_lectin-like"/>
</dbReference>
<organism evidence="2 3">
    <name type="scientific">Mytilus coruscus</name>
    <name type="common">Sea mussel</name>
    <dbReference type="NCBI Taxonomy" id="42192"/>
    <lineage>
        <taxon>Eukaryota</taxon>
        <taxon>Metazoa</taxon>
        <taxon>Spiralia</taxon>
        <taxon>Lophotrochozoa</taxon>
        <taxon>Mollusca</taxon>
        <taxon>Bivalvia</taxon>
        <taxon>Autobranchia</taxon>
        <taxon>Pteriomorphia</taxon>
        <taxon>Mytilida</taxon>
        <taxon>Mytiloidea</taxon>
        <taxon>Mytilidae</taxon>
        <taxon>Mytilinae</taxon>
        <taxon>Mytilus</taxon>
    </lineage>
</organism>
<dbReference type="Proteomes" id="UP000507470">
    <property type="component" value="Unassembled WGS sequence"/>
</dbReference>
<dbReference type="InterPro" id="IPR050111">
    <property type="entry name" value="C-type_lectin/snaclec_domain"/>
</dbReference>
<name>A0A6J8DFA4_MYTCO</name>
<dbReference type="AlphaFoldDB" id="A0A6J8DFA4"/>
<dbReference type="InterPro" id="IPR016186">
    <property type="entry name" value="C-type_lectin-like/link_sf"/>
</dbReference>
<dbReference type="SUPFAM" id="SSF56436">
    <property type="entry name" value="C-type lectin-like"/>
    <property type="match status" value="1"/>
</dbReference>
<dbReference type="PROSITE" id="PS50041">
    <property type="entry name" value="C_TYPE_LECTIN_2"/>
    <property type="match status" value="1"/>
</dbReference>
<dbReference type="PANTHER" id="PTHR22803">
    <property type="entry name" value="MANNOSE, PHOSPHOLIPASE, LECTIN RECEPTOR RELATED"/>
    <property type="match status" value="1"/>
</dbReference>
<sequence length="166" mass="19063">MNQISKKRSTAAIYIEVPLKARSSNVSACKGSVFVMYNYICLLVSDLELSWYEAKQYCEDQGGHLIVLDSEKKYNDTVDFIYTYYASISRKYLVGASDLAKEIQWKWMTSSGVNYFNFGDDQPNNVDVQFMDHPANCAALSSVPPWTDGHLYDEYCSQKMRFICEM</sequence>
<evidence type="ECO:0000259" key="1">
    <source>
        <dbReference type="PROSITE" id="PS50041"/>
    </source>
</evidence>
<keyword evidence="3" id="KW-1185">Reference proteome</keyword>